<evidence type="ECO:0000313" key="4">
    <source>
        <dbReference type="Proteomes" id="UP000612361"/>
    </source>
</evidence>
<keyword evidence="1" id="KW-0812">Transmembrane</keyword>
<proteinExistence type="predicted"/>
<dbReference type="Proteomes" id="UP000612361">
    <property type="component" value="Unassembled WGS sequence"/>
</dbReference>
<evidence type="ECO:0000256" key="1">
    <source>
        <dbReference type="SAM" id="Phobius"/>
    </source>
</evidence>
<dbReference type="RefSeq" id="WP_186881131.1">
    <property type="nucleotide sequence ID" value="NZ_JACOGG010000008.1"/>
</dbReference>
<sequence>MSALHSEFIKKVCSVSHSRLVALCVWLGFVCCVIFFSQVRAETQVQTMVPARDADRSILLTGFAVNKPAQFSDVDDIAQGFPREVARVLEQTQQFGVRTIPDLLSMDWQLNPPTVGFLAQVAKNFGVRYVISGDIRNAGIRNTPVLFGLWSKKTRAIEVELNVFDAKAGVLVAKYRLSGTAEGDVTIGRQHVFGGDGFAASAYGKAILELAQKAAQSITIQLAPHQ</sequence>
<keyword evidence="4" id="KW-1185">Reference proteome</keyword>
<organism evidence="3 4">
    <name type="scientific">Undibacterium rugosum</name>
    <dbReference type="NCBI Taxonomy" id="2762291"/>
    <lineage>
        <taxon>Bacteria</taxon>
        <taxon>Pseudomonadati</taxon>
        <taxon>Pseudomonadota</taxon>
        <taxon>Betaproteobacteria</taxon>
        <taxon>Burkholderiales</taxon>
        <taxon>Oxalobacteraceae</taxon>
        <taxon>Undibacterium</taxon>
    </lineage>
</organism>
<name>A0A923KT19_9BURK</name>
<dbReference type="Pfam" id="PF16539">
    <property type="entry name" value="FlgT_M"/>
    <property type="match status" value="1"/>
</dbReference>
<evidence type="ECO:0000259" key="2">
    <source>
        <dbReference type="Pfam" id="PF16539"/>
    </source>
</evidence>
<keyword evidence="1" id="KW-1133">Transmembrane helix</keyword>
<dbReference type="AlphaFoldDB" id="A0A923KT19"/>
<accession>A0A923KT19</accession>
<protein>
    <recommendedName>
        <fullName evidence="2">Flagellar assembly protein T middle domain-containing protein</fullName>
    </recommendedName>
</protein>
<keyword evidence="1" id="KW-0472">Membrane</keyword>
<reference evidence="3" key="1">
    <citation type="submission" date="2020-08" db="EMBL/GenBank/DDBJ databases">
        <title>Novel species isolated from subtropical streams in China.</title>
        <authorList>
            <person name="Lu H."/>
        </authorList>
    </citation>
    <scope>NUCLEOTIDE SEQUENCE</scope>
    <source>
        <strain evidence="3">CY7W</strain>
    </source>
</reference>
<feature type="transmembrane region" description="Helical" evidence="1">
    <location>
        <begin position="20"/>
        <end position="39"/>
    </location>
</feature>
<comment type="caution">
    <text evidence="3">The sequence shown here is derived from an EMBL/GenBank/DDBJ whole genome shotgun (WGS) entry which is preliminary data.</text>
</comment>
<dbReference type="Gene3D" id="3.40.50.10610">
    <property type="entry name" value="ABC-type transport auxiliary lipoprotein component"/>
    <property type="match status" value="1"/>
</dbReference>
<dbReference type="InterPro" id="IPR032386">
    <property type="entry name" value="FlgT_M"/>
</dbReference>
<dbReference type="EMBL" id="JACOGG010000008">
    <property type="protein sequence ID" value="MBC3935554.1"/>
    <property type="molecule type" value="Genomic_DNA"/>
</dbReference>
<feature type="domain" description="Flagellar assembly protein T middle" evidence="2">
    <location>
        <begin position="56"/>
        <end position="186"/>
    </location>
</feature>
<gene>
    <name evidence="3" type="ORF">H8K47_09285</name>
</gene>
<evidence type="ECO:0000313" key="3">
    <source>
        <dbReference type="EMBL" id="MBC3935554.1"/>
    </source>
</evidence>